<sequence length="80" mass="9043">MKLWPFKAPLVIVALKVPTTSVSRLDFSNQKQKFAEVSTIATIMAGCRIIMRIKGSGKTAEIADLPNTKYKSWRIYRNRG</sequence>
<reference evidence="1" key="1">
    <citation type="submission" date="2022-06" db="EMBL/GenBank/DDBJ databases">
        <title>Uncovering the hologenomic basis of an extraordinary plant invasion.</title>
        <authorList>
            <person name="Bieker V.C."/>
            <person name="Martin M.D."/>
            <person name="Gilbert T."/>
            <person name="Hodgins K."/>
            <person name="Battlay P."/>
            <person name="Petersen B."/>
            <person name="Wilson J."/>
        </authorList>
    </citation>
    <scope>NUCLEOTIDE SEQUENCE</scope>
    <source>
        <strain evidence="1">AA19_3_7</strain>
        <tissue evidence="1">Leaf</tissue>
    </source>
</reference>
<accession>A0AAD5GV48</accession>
<dbReference type="EMBL" id="JAMZMK010000371">
    <property type="protein sequence ID" value="KAI7756460.1"/>
    <property type="molecule type" value="Genomic_DNA"/>
</dbReference>
<comment type="caution">
    <text evidence="1">The sequence shown here is derived from an EMBL/GenBank/DDBJ whole genome shotgun (WGS) entry which is preliminary data.</text>
</comment>
<dbReference type="Proteomes" id="UP001206925">
    <property type="component" value="Unassembled WGS sequence"/>
</dbReference>
<protein>
    <submittedName>
        <fullName evidence="1">Uncharacterized protein</fullName>
    </submittedName>
</protein>
<keyword evidence="2" id="KW-1185">Reference proteome</keyword>
<gene>
    <name evidence="1" type="ORF">M8C21_029394</name>
</gene>
<evidence type="ECO:0000313" key="2">
    <source>
        <dbReference type="Proteomes" id="UP001206925"/>
    </source>
</evidence>
<name>A0AAD5GV48_AMBAR</name>
<organism evidence="1 2">
    <name type="scientific">Ambrosia artemisiifolia</name>
    <name type="common">Common ragweed</name>
    <dbReference type="NCBI Taxonomy" id="4212"/>
    <lineage>
        <taxon>Eukaryota</taxon>
        <taxon>Viridiplantae</taxon>
        <taxon>Streptophyta</taxon>
        <taxon>Embryophyta</taxon>
        <taxon>Tracheophyta</taxon>
        <taxon>Spermatophyta</taxon>
        <taxon>Magnoliopsida</taxon>
        <taxon>eudicotyledons</taxon>
        <taxon>Gunneridae</taxon>
        <taxon>Pentapetalae</taxon>
        <taxon>asterids</taxon>
        <taxon>campanulids</taxon>
        <taxon>Asterales</taxon>
        <taxon>Asteraceae</taxon>
        <taxon>Asteroideae</taxon>
        <taxon>Heliantheae alliance</taxon>
        <taxon>Heliantheae</taxon>
        <taxon>Ambrosia</taxon>
    </lineage>
</organism>
<evidence type="ECO:0000313" key="1">
    <source>
        <dbReference type="EMBL" id="KAI7756460.1"/>
    </source>
</evidence>
<dbReference type="AlphaFoldDB" id="A0AAD5GV48"/>
<proteinExistence type="predicted"/>